<dbReference type="PIRSF" id="PIRSF011396">
    <property type="entry name" value="Trp_halogenase"/>
    <property type="match status" value="1"/>
</dbReference>
<organism evidence="1 2">
    <name type="scientific">Brevundimonas intermedia</name>
    <dbReference type="NCBI Taxonomy" id="74315"/>
    <lineage>
        <taxon>Bacteria</taxon>
        <taxon>Pseudomonadati</taxon>
        <taxon>Pseudomonadota</taxon>
        <taxon>Alphaproteobacteria</taxon>
        <taxon>Caulobacterales</taxon>
        <taxon>Caulobacteraceae</taxon>
        <taxon>Brevundimonas</taxon>
    </lineage>
</organism>
<gene>
    <name evidence="1" type="ORF">GCM10017620_29790</name>
</gene>
<evidence type="ECO:0000313" key="1">
    <source>
        <dbReference type="EMBL" id="GLK50005.1"/>
    </source>
</evidence>
<dbReference type="Proteomes" id="UP001143509">
    <property type="component" value="Unassembled WGS sequence"/>
</dbReference>
<keyword evidence="2" id="KW-1185">Reference proteome</keyword>
<dbReference type="InterPro" id="IPR036188">
    <property type="entry name" value="FAD/NAD-bd_sf"/>
</dbReference>
<dbReference type="EMBL" id="BSFD01000011">
    <property type="protein sequence ID" value="GLK50005.1"/>
    <property type="molecule type" value="Genomic_DNA"/>
</dbReference>
<name>A0ABQ5TB06_9CAUL</name>
<comment type="caution">
    <text evidence="1">The sequence shown here is derived from an EMBL/GenBank/DDBJ whole genome shotgun (WGS) entry which is preliminary data.</text>
</comment>
<sequence length="506" mass="56706">MSEIKKIVVVGGGTAGWMAASAMAKTLGTRDRQIVVIESDQIGTVGVGEATIPMILLFNRILGIKEDDFIRATQATFKLGIEFADWRRLGHSYFHPFGHYGVDMEGIPFQHFWLRWKANGGGGGHDLFSAETQAAGRNRFMRVADERPRRLPPVNYAYQFDAGLFAAFLRRYSEERGVVREEGRIVEVGRHGETGDVDALVLDDGRVIDGDFFVDCSGFRGLLIGETLGAPYESWTHWLPTDRAVAVPCTRVSDMTPYTRATALEAGWQWRIPLQHRTGNGYVFSSAFLSEDEASARLMERLDGEPLGDPRVLRFTAGRRIKSWDRNVVALGLSSGFLEPLESTSIHLIQAGVAKLLAHFPQRRSEPRLAEKYSREMAEDYEGIRDFLIAHYKLTERDDTPFWRHCRDMAVPDSLQARLDLFASRGEVLARHQELFKESNWLSVLMGMGMAPQGYHPVADQRDFSQLDSTLVQIQQAVMERAAAMPLHDQYLMQAGLNAPSPAAAD</sequence>
<dbReference type="PANTHER" id="PTHR43747:SF4">
    <property type="entry name" value="FLAVIN-DEPENDENT TRYPTOPHAN HALOGENASE"/>
    <property type="match status" value="1"/>
</dbReference>
<proteinExistence type="predicted"/>
<protein>
    <submittedName>
        <fullName evidence="1">Tryptophan halogenase</fullName>
    </submittedName>
</protein>
<dbReference type="Gene3D" id="3.50.50.60">
    <property type="entry name" value="FAD/NAD(P)-binding domain"/>
    <property type="match status" value="1"/>
</dbReference>
<dbReference type="InterPro" id="IPR033856">
    <property type="entry name" value="Trp_halogen"/>
</dbReference>
<dbReference type="Pfam" id="PF04820">
    <property type="entry name" value="Trp_halogenase"/>
    <property type="match status" value="1"/>
</dbReference>
<dbReference type="InterPro" id="IPR050816">
    <property type="entry name" value="Flavin-dep_Halogenase_NPB"/>
</dbReference>
<evidence type="ECO:0000313" key="2">
    <source>
        <dbReference type="Proteomes" id="UP001143509"/>
    </source>
</evidence>
<reference evidence="1" key="2">
    <citation type="submission" date="2023-01" db="EMBL/GenBank/DDBJ databases">
        <authorList>
            <person name="Sun Q."/>
            <person name="Evtushenko L."/>
        </authorList>
    </citation>
    <scope>NUCLEOTIDE SEQUENCE</scope>
    <source>
        <strain evidence="1">VKM B-1499</strain>
    </source>
</reference>
<dbReference type="RefSeq" id="WP_271166172.1">
    <property type="nucleotide sequence ID" value="NZ_BSFD01000011.1"/>
</dbReference>
<dbReference type="PANTHER" id="PTHR43747">
    <property type="entry name" value="FAD-BINDING PROTEIN"/>
    <property type="match status" value="1"/>
</dbReference>
<reference evidence="1" key="1">
    <citation type="journal article" date="2014" name="Int. J. Syst. Evol. Microbiol.">
        <title>Complete genome of a new Firmicutes species belonging to the dominant human colonic microbiota ('Ruminococcus bicirculans') reveals two chromosomes and a selective capacity to utilize plant glucans.</title>
        <authorList>
            <consortium name="NISC Comparative Sequencing Program"/>
            <person name="Wegmann U."/>
            <person name="Louis P."/>
            <person name="Goesmann A."/>
            <person name="Henrissat B."/>
            <person name="Duncan S.H."/>
            <person name="Flint H.J."/>
        </authorList>
    </citation>
    <scope>NUCLEOTIDE SEQUENCE</scope>
    <source>
        <strain evidence="1">VKM B-1499</strain>
    </source>
</reference>
<dbReference type="InterPro" id="IPR006905">
    <property type="entry name" value="Flavin_halogenase"/>
</dbReference>
<dbReference type="SUPFAM" id="SSF51905">
    <property type="entry name" value="FAD/NAD(P)-binding domain"/>
    <property type="match status" value="1"/>
</dbReference>
<accession>A0ABQ5TB06</accession>